<organism evidence="2 3">
    <name type="scientific">Schaalia turicensis</name>
    <dbReference type="NCBI Taxonomy" id="131111"/>
    <lineage>
        <taxon>Bacteria</taxon>
        <taxon>Bacillati</taxon>
        <taxon>Actinomycetota</taxon>
        <taxon>Actinomycetes</taxon>
        <taxon>Actinomycetales</taxon>
        <taxon>Actinomycetaceae</taxon>
        <taxon>Schaalia</taxon>
    </lineage>
</organism>
<dbReference type="RefSeq" id="WP_101627481.1">
    <property type="nucleotide sequence ID" value="NZ_PKKJ01000001.1"/>
</dbReference>
<evidence type="ECO:0000256" key="1">
    <source>
        <dbReference type="SAM" id="MobiDB-lite"/>
    </source>
</evidence>
<feature type="compositionally biased region" description="Low complexity" evidence="1">
    <location>
        <begin position="1"/>
        <end position="35"/>
    </location>
</feature>
<dbReference type="NCBIfam" id="NF047353">
    <property type="entry name" value="tube_lmo2291"/>
    <property type="match status" value="1"/>
</dbReference>
<evidence type="ECO:0008006" key="4">
    <source>
        <dbReference type="Google" id="ProtNLM"/>
    </source>
</evidence>
<evidence type="ECO:0000313" key="3">
    <source>
        <dbReference type="Proteomes" id="UP000234545"/>
    </source>
</evidence>
<gene>
    <name evidence="2" type="ORF">CYJ25_01720</name>
</gene>
<dbReference type="OrthoDB" id="3268635at2"/>
<dbReference type="AlphaFoldDB" id="A0A2I1I770"/>
<feature type="region of interest" description="Disordered" evidence="1">
    <location>
        <begin position="1"/>
        <end position="36"/>
    </location>
</feature>
<accession>A0A2I1I770</accession>
<proteinExistence type="predicted"/>
<evidence type="ECO:0000313" key="2">
    <source>
        <dbReference type="EMBL" id="PKY66984.1"/>
    </source>
</evidence>
<feature type="region of interest" description="Disordered" evidence="1">
    <location>
        <begin position="162"/>
        <end position="192"/>
    </location>
</feature>
<comment type="caution">
    <text evidence="2">The sequence shown here is derived from an EMBL/GenBank/DDBJ whole genome shotgun (WGS) entry which is preliminary data.</text>
</comment>
<sequence>MTPTNDPEPETTTTTETTETEATMPEPANTTPETTLGFSYEYGVDIYDEGNSKWQPVRFATAINPTVSAKEEDGATYDDHGADHPIRTGETVQLEFSVQQHRMADGNFLPEVEILLAAAGPDGKGGQTIKARYYDKPVNGTPNPKEAYEIACTVSAANRSNTGNNGIGGWSFTLKGQGARKRITNPATTPQQ</sequence>
<protein>
    <recommendedName>
        <fullName evidence="4">Phage tail protein</fullName>
    </recommendedName>
</protein>
<name>A0A2I1I770_9ACTO</name>
<dbReference type="EMBL" id="PKKJ01000001">
    <property type="protein sequence ID" value="PKY66984.1"/>
    <property type="molecule type" value="Genomic_DNA"/>
</dbReference>
<dbReference type="Proteomes" id="UP000234545">
    <property type="component" value="Unassembled WGS sequence"/>
</dbReference>
<reference evidence="2 3" key="1">
    <citation type="submission" date="2017-12" db="EMBL/GenBank/DDBJ databases">
        <title>Phylogenetic diversity of female urinary microbiome.</title>
        <authorList>
            <person name="Thomas-White K."/>
            <person name="Wolfe A.J."/>
        </authorList>
    </citation>
    <scope>NUCLEOTIDE SEQUENCE [LARGE SCALE GENOMIC DNA]</scope>
    <source>
        <strain evidence="2 3">UMB0250</strain>
    </source>
</reference>